<dbReference type="AlphaFoldDB" id="A0A2U2C0S4"/>
<dbReference type="InterPro" id="IPR050155">
    <property type="entry name" value="HAD-like_hydrolase_sf"/>
</dbReference>
<dbReference type="GO" id="GO:0006281">
    <property type="term" value="P:DNA repair"/>
    <property type="evidence" value="ECO:0007669"/>
    <property type="project" value="TreeGrafter"/>
</dbReference>
<dbReference type="EMBL" id="QEYI01000003">
    <property type="protein sequence ID" value="PWE21618.1"/>
    <property type="molecule type" value="Genomic_DNA"/>
</dbReference>
<protein>
    <recommendedName>
        <fullName evidence="4">phosphoglycolate phosphatase</fullName>
        <ecNumber evidence="4">3.1.3.18</ecNumber>
    </recommendedName>
</protein>
<dbReference type="PANTHER" id="PTHR43434">
    <property type="entry name" value="PHOSPHOGLYCOLATE PHOSPHATASE"/>
    <property type="match status" value="1"/>
</dbReference>
<dbReference type="CDD" id="cd01427">
    <property type="entry name" value="HAD_like"/>
    <property type="match status" value="1"/>
</dbReference>
<evidence type="ECO:0000256" key="2">
    <source>
        <dbReference type="ARBA" id="ARBA00004818"/>
    </source>
</evidence>
<gene>
    <name evidence="5" type="ORF">DF188_05225</name>
</gene>
<dbReference type="InterPro" id="IPR023214">
    <property type="entry name" value="HAD_sf"/>
</dbReference>
<evidence type="ECO:0000256" key="3">
    <source>
        <dbReference type="ARBA" id="ARBA00006171"/>
    </source>
</evidence>
<dbReference type="SFLD" id="SFLDG01129">
    <property type="entry name" value="C1.5:_HAD__Beta-PGM__Phosphata"/>
    <property type="match status" value="1"/>
</dbReference>
<dbReference type="GO" id="GO:0008967">
    <property type="term" value="F:phosphoglycolate phosphatase activity"/>
    <property type="evidence" value="ECO:0007669"/>
    <property type="project" value="UniProtKB-EC"/>
</dbReference>
<dbReference type="Gene3D" id="3.40.50.1000">
    <property type="entry name" value="HAD superfamily/HAD-like"/>
    <property type="match status" value="1"/>
</dbReference>
<dbReference type="PANTHER" id="PTHR43434:SF1">
    <property type="entry name" value="PHOSPHOGLYCOLATE PHOSPHATASE"/>
    <property type="match status" value="1"/>
</dbReference>
<dbReference type="InterPro" id="IPR036412">
    <property type="entry name" value="HAD-like_sf"/>
</dbReference>
<evidence type="ECO:0000313" key="6">
    <source>
        <dbReference type="Proteomes" id="UP000245014"/>
    </source>
</evidence>
<dbReference type="RefSeq" id="WP_109158343.1">
    <property type="nucleotide sequence ID" value="NZ_QEYI01000003.1"/>
</dbReference>
<dbReference type="SUPFAM" id="SSF56784">
    <property type="entry name" value="HAD-like"/>
    <property type="match status" value="1"/>
</dbReference>
<comment type="similarity">
    <text evidence="3">Belongs to the HAD-like hydrolase superfamily. CbbY/CbbZ/Gph/YieH family.</text>
</comment>
<evidence type="ECO:0000256" key="4">
    <source>
        <dbReference type="ARBA" id="ARBA00013078"/>
    </source>
</evidence>
<comment type="pathway">
    <text evidence="2">Organic acid metabolism; glycolate biosynthesis; glycolate from 2-phosphoglycolate: step 1/1.</text>
</comment>
<evidence type="ECO:0000313" key="5">
    <source>
        <dbReference type="EMBL" id="PWE21618.1"/>
    </source>
</evidence>
<dbReference type="Gene3D" id="1.10.150.240">
    <property type="entry name" value="Putative phosphatase, domain 2"/>
    <property type="match status" value="1"/>
</dbReference>
<dbReference type="EC" id="3.1.3.18" evidence="4"/>
<organism evidence="5 6">
    <name type="scientific">Aliarcobacter skirrowii</name>
    <dbReference type="NCBI Taxonomy" id="28200"/>
    <lineage>
        <taxon>Bacteria</taxon>
        <taxon>Pseudomonadati</taxon>
        <taxon>Campylobacterota</taxon>
        <taxon>Epsilonproteobacteria</taxon>
        <taxon>Campylobacterales</taxon>
        <taxon>Arcobacteraceae</taxon>
        <taxon>Aliarcobacter</taxon>
    </lineage>
</organism>
<sequence>MIFDYIFLDLDGPLLEGKYRHYKCYEDIIKKYGGTALEIDYYWELKRNKITRDIVLEKSNFQESYEIFFKEWMKNIENEKYLNLDSLKPKVVETLKSWKNIANKIVLVTMRQNREYLLNQLDRLGILCLLNEVIDCPPQRKNTKYEALKDKIFNNAIFIGDTEEDTNTAKMLGIKSIGITNGLRDKKFLEADYYYEEIKDIDFNRLEINE</sequence>
<dbReference type="InterPro" id="IPR041492">
    <property type="entry name" value="HAD_2"/>
</dbReference>
<accession>A0A2U2C0S4</accession>
<dbReference type="SFLD" id="SFLDS00003">
    <property type="entry name" value="Haloacid_Dehalogenase"/>
    <property type="match status" value="1"/>
</dbReference>
<reference evidence="5 6" key="1">
    <citation type="submission" date="2018-05" db="EMBL/GenBank/DDBJ databases">
        <title>Antimicrobial susceptibility testing and genomic analysis of Arcobacter skirrowii strains and one Arcobacter butzleri isolated from German poultry farms.</title>
        <authorList>
            <person name="Haenel I."/>
            <person name="Hotzel H."/>
            <person name="Tomaso H."/>
            <person name="Busch A."/>
        </authorList>
    </citation>
    <scope>NUCLEOTIDE SEQUENCE [LARGE SCALE GENOMIC DNA]</scope>
    <source>
        <strain evidence="6">v</strain>
    </source>
</reference>
<dbReference type="InterPro" id="IPR023198">
    <property type="entry name" value="PGP-like_dom2"/>
</dbReference>
<proteinExistence type="inferred from homology"/>
<comment type="catalytic activity">
    <reaction evidence="1">
        <text>2-phosphoglycolate + H2O = glycolate + phosphate</text>
        <dbReference type="Rhea" id="RHEA:14369"/>
        <dbReference type="ChEBI" id="CHEBI:15377"/>
        <dbReference type="ChEBI" id="CHEBI:29805"/>
        <dbReference type="ChEBI" id="CHEBI:43474"/>
        <dbReference type="ChEBI" id="CHEBI:58033"/>
        <dbReference type="EC" id="3.1.3.18"/>
    </reaction>
</comment>
<dbReference type="Proteomes" id="UP000245014">
    <property type="component" value="Unassembled WGS sequence"/>
</dbReference>
<name>A0A2U2C0S4_9BACT</name>
<dbReference type="Pfam" id="PF13419">
    <property type="entry name" value="HAD_2"/>
    <property type="match status" value="1"/>
</dbReference>
<comment type="caution">
    <text evidence="5">The sequence shown here is derived from an EMBL/GenBank/DDBJ whole genome shotgun (WGS) entry which is preliminary data.</text>
</comment>
<evidence type="ECO:0000256" key="1">
    <source>
        <dbReference type="ARBA" id="ARBA00000830"/>
    </source>
</evidence>